<accession>A0A1C7LUE5</accession>
<dbReference type="OMA" id="WFVNALE"/>
<comment type="caution">
    <text evidence="2">The sequence shown here is derived from an EMBL/GenBank/DDBJ whole genome shotgun (WGS) entry which is preliminary data.</text>
</comment>
<sequence>MAGDSGANPFAPQLLAERIHVRLSGHTLQIITKLANVELTPENPKYPGGSWHIEGMENEKIVATGIYYYASENITESRLAFSPRSGLRADDGGRGVIHQQWDYKGYAAAFGLYIAEPLNQEIGSIVTTEDKCLVFPNIYQHCVAPFGLADPTKPGFRKILCFFLVDPFTKIASTSDVPAQQTEWFVNALEEAQALQRLPQELWDIIVGYAIEDMMSVEEAKKEREKLMKERSNMVHDQSTIVFETSFNMCEH</sequence>
<evidence type="ECO:0000313" key="3">
    <source>
        <dbReference type="Proteomes" id="UP000092993"/>
    </source>
</evidence>
<reference evidence="2 3" key="1">
    <citation type="submission" date="2016-03" db="EMBL/GenBank/DDBJ databases">
        <title>Whole genome sequencing of Grifola frondosa 9006-11.</title>
        <authorList>
            <person name="Min B."/>
            <person name="Park H."/>
            <person name="Kim J.-G."/>
            <person name="Cho H."/>
            <person name="Oh Y.-L."/>
            <person name="Kong W.-S."/>
            <person name="Choi I.-G."/>
        </authorList>
    </citation>
    <scope>NUCLEOTIDE SEQUENCE [LARGE SCALE GENOMIC DNA]</scope>
    <source>
        <strain evidence="2 3">9006-11</strain>
    </source>
</reference>
<dbReference type="InterPro" id="IPR025340">
    <property type="entry name" value="DUF4246"/>
</dbReference>
<gene>
    <name evidence="2" type="ORF">A0H81_11563</name>
</gene>
<dbReference type="InterPro" id="IPR049192">
    <property type="entry name" value="DUF4246_C"/>
</dbReference>
<keyword evidence="3" id="KW-1185">Reference proteome</keyword>
<dbReference type="Pfam" id="PF14033">
    <property type="entry name" value="DUF4246"/>
    <property type="match status" value="1"/>
</dbReference>
<proteinExistence type="predicted"/>
<protein>
    <recommendedName>
        <fullName evidence="1">DUF4246 domain-containing protein</fullName>
    </recommendedName>
</protein>
<dbReference type="STRING" id="5627.A0A1C7LUE5"/>
<dbReference type="PANTHER" id="PTHR33119">
    <property type="entry name" value="IFI3P"/>
    <property type="match status" value="1"/>
</dbReference>
<dbReference type="EMBL" id="LUGG01000020">
    <property type="protein sequence ID" value="OBZ68435.1"/>
    <property type="molecule type" value="Genomic_DNA"/>
</dbReference>
<evidence type="ECO:0000259" key="1">
    <source>
        <dbReference type="Pfam" id="PF14033"/>
    </source>
</evidence>
<organism evidence="2 3">
    <name type="scientific">Grifola frondosa</name>
    <name type="common">Maitake</name>
    <name type="synonym">Polyporus frondosus</name>
    <dbReference type="NCBI Taxonomy" id="5627"/>
    <lineage>
        <taxon>Eukaryota</taxon>
        <taxon>Fungi</taxon>
        <taxon>Dikarya</taxon>
        <taxon>Basidiomycota</taxon>
        <taxon>Agaricomycotina</taxon>
        <taxon>Agaricomycetes</taxon>
        <taxon>Polyporales</taxon>
        <taxon>Grifolaceae</taxon>
        <taxon>Grifola</taxon>
    </lineage>
</organism>
<name>A0A1C7LUE5_GRIFR</name>
<dbReference type="PANTHER" id="PTHR33119:SF1">
    <property type="entry name" value="FE2OG DIOXYGENASE DOMAIN-CONTAINING PROTEIN"/>
    <property type="match status" value="1"/>
</dbReference>
<dbReference type="AlphaFoldDB" id="A0A1C7LUE5"/>
<feature type="domain" description="DUF4246" evidence="1">
    <location>
        <begin position="24"/>
        <end position="186"/>
    </location>
</feature>
<dbReference type="Proteomes" id="UP000092993">
    <property type="component" value="Unassembled WGS sequence"/>
</dbReference>
<evidence type="ECO:0000313" key="2">
    <source>
        <dbReference type="EMBL" id="OBZ68435.1"/>
    </source>
</evidence>
<dbReference type="OrthoDB" id="415532at2759"/>